<dbReference type="InterPro" id="IPR001087">
    <property type="entry name" value="GDSL"/>
</dbReference>
<dbReference type="Proteomes" id="UP000067243">
    <property type="component" value="Chromosome"/>
</dbReference>
<dbReference type="KEGG" id="stur:STURON_00436"/>
<dbReference type="AlphaFoldDB" id="A0A0K1P718"/>
<dbReference type="InterPro" id="IPR036514">
    <property type="entry name" value="SGNH_hydro_sf"/>
</dbReference>
<dbReference type="Pfam" id="PF00657">
    <property type="entry name" value="Lipase_GDSL"/>
    <property type="match status" value="1"/>
</dbReference>
<evidence type="ECO:0000313" key="2">
    <source>
        <dbReference type="EMBL" id="AKU79682.1"/>
    </source>
</evidence>
<proteinExistence type="predicted"/>
<dbReference type="OrthoDB" id="390278at2"/>
<evidence type="ECO:0008006" key="4">
    <source>
        <dbReference type="Google" id="ProtNLM"/>
    </source>
</evidence>
<accession>A0A0K1P718</accession>
<sequence length="366" mass="42574">MFNNFYVLGNSLSDGGAYNSIVQVLLDLENGKNKFKYKFGGNFKNEKSQFYSYSNGMTAVEWINIYLGFSSPMKPSGYLMINEYNLNGRNFAVGGARAYRDISVTLNEANLIDKMLKADIITQTQSLLEQKNITKNDLILFEIGGNDLLDSIKIFLNTKNINDAYEILNKAVINIKKSLDMILIKGSKVLYTTTSDIQYIPLLQGSELDENGNLNAISKLIISNPKIQDLIYKITEYFYIKIIEVIDDLKITYKDSINTFDLFKNFKTILDEYCYQYKLKFNKDVNFKNNYGLDKIEYDKNKKTYYNKNLTLEKHIINHNIDDFFYIDNVHPTRYVHQFVGKKIYNKICEYWLSTNDMIDLEIDLI</sequence>
<protein>
    <recommendedName>
        <fullName evidence="4">Lipolytic enzyme, GDSL family</fullName>
    </recommendedName>
</protein>
<evidence type="ECO:0000313" key="3">
    <source>
        <dbReference type="Proteomes" id="UP000067243"/>
    </source>
</evidence>
<reference evidence="2 3" key="1">
    <citation type="journal article" date="2015" name="Genome Announc.">
        <title>Complete Genome Sequence of Spiroplasma turonicum Strain Tab4cT, a Parasite of a Horse Fly, Haematopota sp. (Diptera: Tabanidae).</title>
        <authorList>
            <person name="Davis R.E."/>
            <person name="Shao J."/>
            <person name="Zhao Y."/>
            <person name="Gasparich G.E."/>
            <person name="Gaynor B.J."/>
            <person name="Donofrio N."/>
        </authorList>
    </citation>
    <scope>NUCLEOTIDE SEQUENCE [LARGE SCALE GENOMIC DNA]</scope>
    <source>
        <strain evidence="2 3">Tab4c</strain>
    </source>
</reference>
<dbReference type="SUPFAM" id="SSF52266">
    <property type="entry name" value="SGNH hydrolase"/>
    <property type="match status" value="1"/>
</dbReference>
<dbReference type="InterPro" id="IPR051058">
    <property type="entry name" value="GDSL_Est/Lipase"/>
</dbReference>
<dbReference type="Gene3D" id="3.40.50.1110">
    <property type="entry name" value="SGNH hydrolase"/>
    <property type="match status" value="1"/>
</dbReference>
<keyword evidence="1" id="KW-0378">Hydrolase</keyword>
<dbReference type="EMBL" id="CP012328">
    <property type="protein sequence ID" value="AKU79682.1"/>
    <property type="molecule type" value="Genomic_DNA"/>
</dbReference>
<gene>
    <name evidence="2" type="ORF">STURON_00436</name>
</gene>
<keyword evidence="3" id="KW-1185">Reference proteome</keyword>
<dbReference type="PANTHER" id="PTHR45648:SF22">
    <property type="entry name" value="GDSL LIPASE_ACYLHYDROLASE FAMILY PROTEIN (AFU_ORTHOLOGUE AFUA_4G14700)"/>
    <property type="match status" value="1"/>
</dbReference>
<dbReference type="GO" id="GO:0016788">
    <property type="term" value="F:hydrolase activity, acting on ester bonds"/>
    <property type="evidence" value="ECO:0007669"/>
    <property type="project" value="InterPro"/>
</dbReference>
<dbReference type="PATRIC" id="fig|216946.3.peg.438"/>
<dbReference type="PANTHER" id="PTHR45648">
    <property type="entry name" value="GDSL LIPASE/ACYLHYDROLASE FAMILY PROTEIN (AFU_ORTHOLOGUE AFUA_4G14700)"/>
    <property type="match status" value="1"/>
</dbReference>
<name>A0A0K1P718_9MOLU</name>
<evidence type="ECO:0000256" key="1">
    <source>
        <dbReference type="ARBA" id="ARBA00022801"/>
    </source>
</evidence>
<dbReference type="RefSeq" id="WP_075048276.1">
    <property type="nucleotide sequence ID" value="NZ_CP012328.1"/>
</dbReference>
<organism evidence="2 3">
    <name type="scientific">Spiroplasma turonicum</name>
    <dbReference type="NCBI Taxonomy" id="216946"/>
    <lineage>
        <taxon>Bacteria</taxon>
        <taxon>Bacillati</taxon>
        <taxon>Mycoplasmatota</taxon>
        <taxon>Mollicutes</taxon>
        <taxon>Entomoplasmatales</taxon>
        <taxon>Spiroplasmataceae</taxon>
        <taxon>Spiroplasma</taxon>
    </lineage>
</organism>